<dbReference type="RefSeq" id="WP_338532139.1">
    <property type="nucleotide sequence ID" value="NZ_CP030942.1"/>
</dbReference>
<evidence type="ECO:0000259" key="2">
    <source>
        <dbReference type="Pfam" id="PF01266"/>
    </source>
</evidence>
<organism evidence="3 4">
    <name type="scientific">Nitratireductor thuwali</name>
    <dbReference type="NCBI Taxonomy" id="2267699"/>
    <lineage>
        <taxon>Bacteria</taxon>
        <taxon>Pseudomonadati</taxon>
        <taxon>Pseudomonadota</taxon>
        <taxon>Alphaproteobacteria</taxon>
        <taxon>Hyphomicrobiales</taxon>
        <taxon>Phyllobacteriaceae</taxon>
        <taxon>Nitratireductor</taxon>
    </lineage>
</organism>
<accession>A0ABY5MNZ1</accession>
<dbReference type="Gene3D" id="3.30.9.10">
    <property type="entry name" value="D-Amino Acid Oxidase, subunit A, domain 2"/>
    <property type="match status" value="1"/>
</dbReference>
<feature type="domain" description="FAD dependent oxidoreductase" evidence="2">
    <location>
        <begin position="6"/>
        <end position="352"/>
    </location>
</feature>
<geneLocation type="plasmid" evidence="3 4">
    <name>p1536_1</name>
</geneLocation>
<keyword evidence="4" id="KW-1185">Reference proteome</keyword>
<dbReference type="InterPro" id="IPR036188">
    <property type="entry name" value="FAD/NAD-bd_sf"/>
</dbReference>
<dbReference type="Pfam" id="PF01266">
    <property type="entry name" value="DAO"/>
    <property type="match status" value="1"/>
</dbReference>
<dbReference type="EC" id="1.4.99.5" evidence="3"/>
<evidence type="ECO:0000313" key="4">
    <source>
        <dbReference type="Proteomes" id="UP001342418"/>
    </source>
</evidence>
<dbReference type="GO" id="GO:0050622">
    <property type="term" value="F:glycine dehydrogenase (cyanide-forming) activity"/>
    <property type="evidence" value="ECO:0007669"/>
    <property type="project" value="UniProtKB-EC"/>
</dbReference>
<protein>
    <submittedName>
        <fullName evidence="3">Hydrogen cyanide synthase subunit HcnC</fullName>
        <ecNumber evidence="3">1.4.99.5</ecNumber>
    </submittedName>
</protein>
<keyword evidence="3" id="KW-0614">Plasmid</keyword>
<gene>
    <name evidence="3" type="primary">hcnC</name>
    <name evidence="3" type="ORF">NTH_04192</name>
</gene>
<reference evidence="3 4" key="1">
    <citation type="submission" date="2018-07" db="EMBL/GenBank/DDBJ databases">
        <title>Genome sequence of Nitratireductor thuwali#1536.</title>
        <authorList>
            <person name="Michoud G."/>
            <person name="Merlino G."/>
            <person name="Sefrji F.O."/>
            <person name="Daffonchio D."/>
        </authorList>
    </citation>
    <scope>NUCLEOTIDE SEQUENCE [LARGE SCALE GENOMIC DNA]</scope>
    <source>
        <strain evidence="3 4">Nit1536</strain>
        <plasmid evidence="3 4">p1536_1</plasmid>
    </source>
</reference>
<dbReference type="PANTHER" id="PTHR13847:SF287">
    <property type="entry name" value="FAD-DEPENDENT OXIDOREDUCTASE DOMAIN-CONTAINING PROTEIN 1"/>
    <property type="match status" value="1"/>
</dbReference>
<dbReference type="InterPro" id="IPR006076">
    <property type="entry name" value="FAD-dep_OxRdtase"/>
</dbReference>
<dbReference type="PANTHER" id="PTHR13847">
    <property type="entry name" value="SARCOSINE DEHYDROGENASE-RELATED"/>
    <property type="match status" value="1"/>
</dbReference>
<dbReference type="Gene3D" id="3.50.50.60">
    <property type="entry name" value="FAD/NAD(P)-binding domain"/>
    <property type="match status" value="1"/>
</dbReference>
<evidence type="ECO:0000256" key="1">
    <source>
        <dbReference type="ARBA" id="ARBA00023002"/>
    </source>
</evidence>
<dbReference type="SUPFAM" id="SSF51905">
    <property type="entry name" value="FAD/NAD(P)-binding domain"/>
    <property type="match status" value="1"/>
</dbReference>
<dbReference type="EMBL" id="CP030942">
    <property type="protein sequence ID" value="UUP19680.1"/>
    <property type="molecule type" value="Genomic_DNA"/>
</dbReference>
<sequence>MTVSSDVIVIGGGLHGCSAAFHLGSRGYKTHVLEKDYSGRHASGVNAGGVRTLGRHKAELPLAVAAKKLWANIEEIVGEDCGFRPVGGVRVAENAEEMRRLSLRSSSVARLGLEHEERLIDADELRALLPAISRACVGGLYVAGDGFANPFRTTEALRRRAIERGAAVFEGVELARLCYKQGVWHAVSECGREFQAPILINCAGAWGDRVAALVGDRVPLSANGSMMMITSRLPRIVKPVVGAAGRSLSLKQFDNGTILIGGGHRAPVNRDKNETTLNVNKLALAAQTVAELFPALRQVQILRFWSGIEGFTPDMLPIVGASKNAPSAFHAFGFSAHGFQLGPIVGQVLADLVEKGETDLPIAAFSPCRFNSKAAA</sequence>
<evidence type="ECO:0000313" key="3">
    <source>
        <dbReference type="EMBL" id="UUP19680.1"/>
    </source>
</evidence>
<proteinExistence type="predicted"/>
<dbReference type="Proteomes" id="UP001342418">
    <property type="component" value="Plasmid p1536_1"/>
</dbReference>
<name>A0ABY5MNZ1_9HYPH</name>
<keyword evidence="1 3" id="KW-0560">Oxidoreductase</keyword>